<organism evidence="6 7">
    <name type="scientific">Mitsuokella jalaludinii</name>
    <dbReference type="NCBI Taxonomy" id="187979"/>
    <lineage>
        <taxon>Bacteria</taxon>
        <taxon>Bacillati</taxon>
        <taxon>Bacillota</taxon>
        <taxon>Negativicutes</taxon>
        <taxon>Selenomonadales</taxon>
        <taxon>Selenomonadaceae</taxon>
        <taxon>Mitsuokella</taxon>
    </lineage>
</organism>
<dbReference type="Proteomes" id="UP000095546">
    <property type="component" value="Unassembled WGS sequence"/>
</dbReference>
<dbReference type="PRINTS" id="PR00036">
    <property type="entry name" value="HTHLACI"/>
</dbReference>
<feature type="domain" description="HTH cro/C1-type" evidence="5">
    <location>
        <begin position="3"/>
        <end position="26"/>
    </location>
</feature>
<protein>
    <submittedName>
        <fullName evidence="6">Glucose-resistance amylase regulator</fullName>
    </submittedName>
</protein>
<dbReference type="GeneID" id="83710082"/>
<dbReference type="RefSeq" id="WP_036378636.1">
    <property type="nucleotide sequence ID" value="NZ_CABIWZ010000002.1"/>
</dbReference>
<dbReference type="PANTHER" id="PTHR30146:SF154">
    <property type="entry name" value="TRANSCRIPTION REGULATOR, MEMBER OF GALR FAMILY"/>
    <property type="match status" value="1"/>
</dbReference>
<dbReference type="InterPro" id="IPR028082">
    <property type="entry name" value="Peripla_BP_I"/>
</dbReference>
<dbReference type="Gene3D" id="3.40.50.2300">
    <property type="match status" value="2"/>
</dbReference>
<evidence type="ECO:0000256" key="2">
    <source>
        <dbReference type="ARBA" id="ARBA00023125"/>
    </source>
</evidence>
<evidence type="ECO:0000259" key="5">
    <source>
        <dbReference type="PROSITE" id="PS50943"/>
    </source>
</evidence>
<dbReference type="eggNOG" id="COG1609">
    <property type="taxonomic scope" value="Bacteria"/>
</dbReference>
<dbReference type="GO" id="GO:0003700">
    <property type="term" value="F:DNA-binding transcription factor activity"/>
    <property type="evidence" value="ECO:0007669"/>
    <property type="project" value="TreeGrafter"/>
</dbReference>
<dbReference type="STRING" id="187979.ERS852385_00503"/>
<keyword evidence="7" id="KW-1185">Reference proteome</keyword>
<dbReference type="PANTHER" id="PTHR30146">
    <property type="entry name" value="LACI-RELATED TRANSCRIPTIONAL REPRESSOR"/>
    <property type="match status" value="1"/>
</dbReference>
<dbReference type="Pfam" id="PF13377">
    <property type="entry name" value="Peripla_BP_3"/>
    <property type="match status" value="1"/>
</dbReference>
<dbReference type="GO" id="GO:0000976">
    <property type="term" value="F:transcription cis-regulatory region binding"/>
    <property type="evidence" value="ECO:0007669"/>
    <property type="project" value="TreeGrafter"/>
</dbReference>
<dbReference type="PROSITE" id="PS50943">
    <property type="entry name" value="HTH_CROC1"/>
    <property type="match status" value="1"/>
</dbReference>
<dbReference type="SUPFAM" id="SSF47413">
    <property type="entry name" value="lambda repressor-like DNA-binding domains"/>
    <property type="match status" value="1"/>
</dbReference>
<feature type="domain" description="HTH lacI-type" evidence="4">
    <location>
        <begin position="5"/>
        <end position="58"/>
    </location>
</feature>
<dbReference type="EMBL" id="CYYU01000002">
    <property type="protein sequence ID" value="CUN47176.1"/>
    <property type="molecule type" value="Genomic_DNA"/>
</dbReference>
<sequence length="345" mass="38009">MGAKVTIKDVAELAGVSKSTVSRYLNHGYISLEKQQRVREAIEQTGFKSNFFAKRLKTQESKLIGIVLPRMDSVTVGKLLSGINRIFDPAGYQGILLVSHLSIEKELENIQNLQQQGVDGILVDSVGLTDRHIELAKTTSVPIVYTGQWNEAVPSIKIDDWAAGRMVGAYLRQMGHRHAVFAGVTQTDKAVGVDRRQGFVEAFCEDRPEARVDFVETGFDFLSAYNKGAAILELAPTVVVGATDNISLGVLRYLHERGIQVPEQISVVGFGGYDVGAVVYPALTTVAFDYELLGMKAAQYLLDLLAHHAGEENMTLPLFFVERESVRNLTEKYETKAPASYLELT</sequence>
<dbReference type="InterPro" id="IPR046335">
    <property type="entry name" value="LacI/GalR-like_sensor"/>
</dbReference>
<name>A0A173X7V3_9FIRM</name>
<dbReference type="AlphaFoldDB" id="A0A173X7V3"/>
<evidence type="ECO:0000256" key="1">
    <source>
        <dbReference type="ARBA" id="ARBA00023015"/>
    </source>
</evidence>
<dbReference type="PROSITE" id="PS50932">
    <property type="entry name" value="HTH_LACI_2"/>
    <property type="match status" value="1"/>
</dbReference>
<dbReference type="SMART" id="SM00354">
    <property type="entry name" value="HTH_LACI"/>
    <property type="match status" value="1"/>
</dbReference>
<evidence type="ECO:0000313" key="6">
    <source>
        <dbReference type="EMBL" id="CUN47176.1"/>
    </source>
</evidence>
<dbReference type="InterPro" id="IPR001387">
    <property type="entry name" value="Cro/C1-type_HTH"/>
</dbReference>
<gene>
    <name evidence="6" type="primary">ccpA_1</name>
    <name evidence="6" type="ORF">ERS852385_00503</name>
</gene>
<evidence type="ECO:0000313" key="7">
    <source>
        <dbReference type="Proteomes" id="UP000095546"/>
    </source>
</evidence>
<keyword evidence="1" id="KW-0805">Transcription regulation</keyword>
<dbReference type="CDD" id="cd01392">
    <property type="entry name" value="HTH_LacI"/>
    <property type="match status" value="1"/>
</dbReference>
<reference evidence="6 7" key="1">
    <citation type="submission" date="2015-09" db="EMBL/GenBank/DDBJ databases">
        <authorList>
            <consortium name="Pathogen Informatics"/>
        </authorList>
    </citation>
    <scope>NUCLEOTIDE SEQUENCE [LARGE SCALE GENOMIC DNA]</scope>
    <source>
        <strain evidence="6 7">2789STDY5608828</strain>
    </source>
</reference>
<dbReference type="CDD" id="cd01542">
    <property type="entry name" value="PBP1_TreR-like"/>
    <property type="match status" value="1"/>
</dbReference>
<dbReference type="SUPFAM" id="SSF53822">
    <property type="entry name" value="Periplasmic binding protein-like I"/>
    <property type="match status" value="1"/>
</dbReference>
<dbReference type="InterPro" id="IPR000843">
    <property type="entry name" value="HTH_LacI"/>
</dbReference>
<proteinExistence type="predicted"/>
<evidence type="ECO:0000259" key="4">
    <source>
        <dbReference type="PROSITE" id="PS50932"/>
    </source>
</evidence>
<keyword evidence="3" id="KW-0804">Transcription</keyword>
<evidence type="ECO:0000256" key="3">
    <source>
        <dbReference type="ARBA" id="ARBA00023163"/>
    </source>
</evidence>
<dbReference type="PROSITE" id="PS00356">
    <property type="entry name" value="HTH_LACI_1"/>
    <property type="match status" value="1"/>
</dbReference>
<keyword evidence="2" id="KW-0238">DNA-binding</keyword>
<accession>A0A173X7V3</accession>
<dbReference type="OrthoDB" id="3180992at2"/>
<dbReference type="InterPro" id="IPR010982">
    <property type="entry name" value="Lambda_DNA-bd_dom_sf"/>
</dbReference>
<dbReference type="Pfam" id="PF00356">
    <property type="entry name" value="LacI"/>
    <property type="match status" value="1"/>
</dbReference>
<dbReference type="Gene3D" id="1.10.260.40">
    <property type="entry name" value="lambda repressor-like DNA-binding domains"/>
    <property type="match status" value="1"/>
</dbReference>